<organism evidence="3 4">
    <name type="scientific">Amycolatopsis pithecellobii</name>
    <dbReference type="NCBI Taxonomy" id="664692"/>
    <lineage>
        <taxon>Bacteria</taxon>
        <taxon>Bacillati</taxon>
        <taxon>Actinomycetota</taxon>
        <taxon>Actinomycetes</taxon>
        <taxon>Pseudonocardiales</taxon>
        <taxon>Pseudonocardiaceae</taxon>
        <taxon>Amycolatopsis</taxon>
    </lineage>
</organism>
<dbReference type="GO" id="GO:0030247">
    <property type="term" value="F:polysaccharide binding"/>
    <property type="evidence" value="ECO:0007669"/>
    <property type="project" value="UniProtKB-UniRule"/>
</dbReference>
<dbReference type="SMART" id="SM00637">
    <property type="entry name" value="CBD_II"/>
    <property type="match status" value="1"/>
</dbReference>
<feature type="signal peptide" evidence="1">
    <location>
        <begin position="1"/>
        <end position="38"/>
    </location>
</feature>
<dbReference type="PROSITE" id="PS51318">
    <property type="entry name" value="TAT"/>
    <property type="match status" value="1"/>
</dbReference>
<dbReference type="InterPro" id="IPR001919">
    <property type="entry name" value="CBD2"/>
</dbReference>
<dbReference type="InterPro" id="IPR008965">
    <property type="entry name" value="CBM2/CBM3_carb-bd_dom_sf"/>
</dbReference>
<evidence type="ECO:0000259" key="2">
    <source>
        <dbReference type="PROSITE" id="PS51173"/>
    </source>
</evidence>
<sequence>MSSPHGRHRRRLISGGAAALAIAGATVAAVAIPGTASAAGLSAVYTKTTDWSTGYTAEYKLSNATGQPMSGWRLSFTLPAGAKVTSLWNAAYTVDGQQVTVTAPAWQPTIADGQSLDIGFVVSAGKADPTSCHINGADCSTTP</sequence>
<dbReference type="GO" id="GO:0004553">
    <property type="term" value="F:hydrolase activity, hydrolyzing O-glycosyl compounds"/>
    <property type="evidence" value="ECO:0007669"/>
    <property type="project" value="InterPro"/>
</dbReference>
<dbReference type="GO" id="GO:0005975">
    <property type="term" value="P:carbohydrate metabolic process"/>
    <property type="evidence" value="ECO:0007669"/>
    <property type="project" value="InterPro"/>
</dbReference>
<accession>A0A6N7ZD65</accession>
<evidence type="ECO:0000313" key="3">
    <source>
        <dbReference type="EMBL" id="MTD59678.1"/>
    </source>
</evidence>
<feature type="domain" description="CBM2" evidence="2">
    <location>
        <begin position="34"/>
        <end position="142"/>
    </location>
</feature>
<gene>
    <name evidence="3" type="ORF">GKO32_37710</name>
</gene>
<dbReference type="PROSITE" id="PS51173">
    <property type="entry name" value="CBM2"/>
    <property type="match status" value="1"/>
</dbReference>
<dbReference type="InterPro" id="IPR012291">
    <property type="entry name" value="CBM2_carb-bd_dom_sf"/>
</dbReference>
<keyword evidence="4" id="KW-1185">Reference proteome</keyword>
<evidence type="ECO:0000313" key="4">
    <source>
        <dbReference type="Proteomes" id="UP000440096"/>
    </source>
</evidence>
<dbReference type="AlphaFoldDB" id="A0A6N7ZD65"/>
<keyword evidence="3" id="KW-0378">Hydrolase</keyword>
<reference evidence="3 4" key="1">
    <citation type="submission" date="2019-11" db="EMBL/GenBank/DDBJ databases">
        <title>Draft genome of Amycolatopsis RM579.</title>
        <authorList>
            <person name="Duangmal K."/>
            <person name="Mingma R."/>
        </authorList>
    </citation>
    <scope>NUCLEOTIDE SEQUENCE [LARGE SCALE GENOMIC DNA]</scope>
    <source>
        <strain evidence="3 4">RM579</strain>
    </source>
</reference>
<feature type="chain" id="PRO_5026847402" evidence="1">
    <location>
        <begin position="39"/>
        <end position="143"/>
    </location>
</feature>
<dbReference type="RefSeq" id="WP_208024667.1">
    <property type="nucleotide sequence ID" value="NZ_WMBA01000135.1"/>
</dbReference>
<dbReference type="InterPro" id="IPR006311">
    <property type="entry name" value="TAT_signal"/>
</dbReference>
<dbReference type="SUPFAM" id="SSF49384">
    <property type="entry name" value="Carbohydrate-binding domain"/>
    <property type="match status" value="1"/>
</dbReference>
<dbReference type="Gene3D" id="2.60.40.290">
    <property type="match status" value="1"/>
</dbReference>
<dbReference type="EMBL" id="WMBA01000135">
    <property type="protein sequence ID" value="MTD59678.1"/>
    <property type="molecule type" value="Genomic_DNA"/>
</dbReference>
<keyword evidence="1" id="KW-0732">Signal</keyword>
<evidence type="ECO:0000256" key="1">
    <source>
        <dbReference type="SAM" id="SignalP"/>
    </source>
</evidence>
<proteinExistence type="predicted"/>
<feature type="non-terminal residue" evidence="3">
    <location>
        <position position="143"/>
    </location>
</feature>
<comment type="caution">
    <text evidence="3">The sequence shown here is derived from an EMBL/GenBank/DDBJ whole genome shotgun (WGS) entry which is preliminary data.</text>
</comment>
<dbReference type="Pfam" id="PF00553">
    <property type="entry name" value="CBM_2"/>
    <property type="match status" value="1"/>
</dbReference>
<protein>
    <submittedName>
        <fullName evidence="3">Sugar hydrolase</fullName>
    </submittedName>
</protein>
<dbReference type="Proteomes" id="UP000440096">
    <property type="component" value="Unassembled WGS sequence"/>
</dbReference>
<name>A0A6N7ZD65_9PSEU</name>